<comment type="caution">
    <text evidence="2">The sequence shown here is derived from an EMBL/GenBank/DDBJ whole genome shotgun (WGS) entry which is preliminary data.</text>
</comment>
<evidence type="ECO:0000313" key="3">
    <source>
        <dbReference type="Proteomes" id="UP000216151"/>
    </source>
</evidence>
<gene>
    <name evidence="2" type="ORF">B8X00_07700</name>
</gene>
<evidence type="ECO:0000256" key="1">
    <source>
        <dbReference type="SAM" id="Phobius"/>
    </source>
</evidence>
<organism evidence="2 3">
    <name type="scientific">Acetobacter fabarum</name>
    <dbReference type="NCBI Taxonomy" id="483199"/>
    <lineage>
        <taxon>Bacteria</taxon>
        <taxon>Pseudomonadati</taxon>
        <taxon>Pseudomonadota</taxon>
        <taxon>Alphaproteobacteria</taxon>
        <taxon>Acetobacterales</taxon>
        <taxon>Acetobacteraceae</taxon>
        <taxon>Acetobacter</taxon>
    </lineage>
</organism>
<dbReference type="AlphaFoldDB" id="A0A269XY30"/>
<evidence type="ECO:0000313" key="2">
    <source>
        <dbReference type="EMBL" id="PAK78120.1"/>
    </source>
</evidence>
<protein>
    <submittedName>
        <fullName evidence="2">Uncharacterized protein</fullName>
    </submittedName>
</protein>
<name>A0A269XY30_9PROT</name>
<keyword evidence="3" id="KW-1185">Reference proteome</keyword>
<keyword evidence="1" id="KW-0812">Transmembrane</keyword>
<sequence>MTIRPLYRCLAAHKWTSLTSTPFRLIVCVVGLFIAFGLLSVPLGHYGSWLAFFWVALFIPSIVTVICLTPDWRRPSSKGGLS</sequence>
<feature type="transmembrane region" description="Helical" evidence="1">
    <location>
        <begin position="21"/>
        <end position="43"/>
    </location>
</feature>
<feature type="transmembrane region" description="Helical" evidence="1">
    <location>
        <begin position="49"/>
        <end position="68"/>
    </location>
</feature>
<keyword evidence="1" id="KW-0472">Membrane</keyword>
<reference evidence="2 3" key="1">
    <citation type="submission" date="2017-04" db="EMBL/GenBank/DDBJ databases">
        <title>Kefir bacterial isolates.</title>
        <authorList>
            <person name="Kim Y."/>
            <person name="Blasche S."/>
            <person name="Patil K.R."/>
        </authorList>
    </citation>
    <scope>NUCLEOTIDE SEQUENCE [LARGE SCALE GENOMIC DNA]</scope>
    <source>
        <strain evidence="2 3">KR</strain>
    </source>
</reference>
<keyword evidence="1" id="KW-1133">Transmembrane helix</keyword>
<dbReference type="EMBL" id="NCXK01000008">
    <property type="protein sequence ID" value="PAK78120.1"/>
    <property type="molecule type" value="Genomic_DNA"/>
</dbReference>
<accession>A0A269XY30</accession>
<proteinExistence type="predicted"/>
<dbReference type="Proteomes" id="UP000216151">
    <property type="component" value="Unassembled WGS sequence"/>
</dbReference>